<keyword evidence="7" id="KW-1185">Reference proteome</keyword>
<dbReference type="Proteomes" id="UP001156690">
    <property type="component" value="Unassembled WGS sequence"/>
</dbReference>
<comment type="cofactor">
    <cofactor evidence="1">
        <name>Zn(2+)</name>
        <dbReference type="ChEBI" id="CHEBI:29105"/>
    </cofactor>
</comment>
<evidence type="ECO:0000256" key="1">
    <source>
        <dbReference type="ARBA" id="ARBA00001947"/>
    </source>
</evidence>
<proteinExistence type="inferred from homology"/>
<evidence type="ECO:0000256" key="4">
    <source>
        <dbReference type="ARBA" id="ARBA00022833"/>
    </source>
</evidence>
<keyword evidence="4" id="KW-0862">Zinc</keyword>
<dbReference type="InterPro" id="IPR003785">
    <property type="entry name" value="Creatininase/forma_Hydrolase"/>
</dbReference>
<comment type="caution">
    <text evidence="6">The sequence shown here is derived from an EMBL/GenBank/DDBJ whole genome shotgun (WGS) entry which is preliminary data.</text>
</comment>
<evidence type="ECO:0000256" key="2">
    <source>
        <dbReference type="ARBA" id="ARBA00022723"/>
    </source>
</evidence>
<dbReference type="SUPFAM" id="SSF102215">
    <property type="entry name" value="Creatininase"/>
    <property type="match status" value="1"/>
</dbReference>
<dbReference type="Gene3D" id="3.40.50.10310">
    <property type="entry name" value="Creatininase"/>
    <property type="match status" value="1"/>
</dbReference>
<protein>
    <submittedName>
        <fullName evidence="6">Uncharacterized protein</fullName>
    </submittedName>
</protein>
<evidence type="ECO:0000256" key="5">
    <source>
        <dbReference type="ARBA" id="ARBA00024029"/>
    </source>
</evidence>
<sequence>MSTLNKITDLTLDEINNVVDLSIIQPIVDATSYDNFIDGLHFEGLVLPNLIKECLSENMYTEYKETVIGQLLPHMKSLKNVEFNWHHDKSQLNSIKGKKVIFNVDPVEQHGPHLTLGTDINISNGIIKYLCGIKGLIQLSGINIGCMRWALALGGSFSVSESFLNEYIERYIDRLFNLGASEIVLVSTHLAPNHHSVLDNILSKYKNGSVNVLYPLLQLEETNLDCHAGVIETALSAYLGNRVRYELFNKQLFTDALSTEYIYSISNLQLPEFSKAVKRKQWNGIVGDFSLFKYEENNCVEYDLKLLGEKYFRTMVSGLAKRL</sequence>
<keyword evidence="2" id="KW-0479">Metal-binding</keyword>
<dbReference type="RefSeq" id="WP_224055211.1">
    <property type="nucleotide sequence ID" value="NZ_AP025144.1"/>
</dbReference>
<dbReference type="PANTHER" id="PTHR35005:SF1">
    <property type="entry name" value="2-AMINO-5-FORMYLAMINO-6-RIBOSYLAMINOPYRIMIDIN-4(3H)-ONE 5'-MONOPHOSPHATE DEFORMYLASE"/>
    <property type="match status" value="1"/>
</dbReference>
<name>A0AAV5NW43_9VIBR</name>
<comment type="similarity">
    <text evidence="5">Belongs to the creatininase superfamily.</text>
</comment>
<dbReference type="GO" id="GO:0009231">
    <property type="term" value="P:riboflavin biosynthetic process"/>
    <property type="evidence" value="ECO:0007669"/>
    <property type="project" value="TreeGrafter"/>
</dbReference>
<organism evidence="6 7">
    <name type="scientific">Vibrio penaeicida</name>
    <dbReference type="NCBI Taxonomy" id="104609"/>
    <lineage>
        <taxon>Bacteria</taxon>
        <taxon>Pseudomonadati</taxon>
        <taxon>Pseudomonadota</taxon>
        <taxon>Gammaproteobacteria</taxon>
        <taxon>Vibrionales</taxon>
        <taxon>Vibrionaceae</taxon>
        <taxon>Vibrio</taxon>
    </lineage>
</organism>
<accession>A0AAV5NW43</accession>
<dbReference type="PANTHER" id="PTHR35005">
    <property type="entry name" value="3-DEHYDRO-SCYLLO-INOSOSE HYDROLASE"/>
    <property type="match status" value="1"/>
</dbReference>
<evidence type="ECO:0000256" key="3">
    <source>
        <dbReference type="ARBA" id="ARBA00022801"/>
    </source>
</evidence>
<dbReference type="GO" id="GO:0016811">
    <property type="term" value="F:hydrolase activity, acting on carbon-nitrogen (but not peptide) bonds, in linear amides"/>
    <property type="evidence" value="ECO:0007669"/>
    <property type="project" value="TreeGrafter"/>
</dbReference>
<evidence type="ECO:0000313" key="6">
    <source>
        <dbReference type="EMBL" id="GLQ74876.1"/>
    </source>
</evidence>
<dbReference type="Pfam" id="PF02633">
    <property type="entry name" value="Creatininase"/>
    <property type="match status" value="1"/>
</dbReference>
<reference evidence="7" key="1">
    <citation type="journal article" date="2019" name="Int. J. Syst. Evol. Microbiol.">
        <title>The Global Catalogue of Microorganisms (GCM) 10K type strain sequencing project: providing services to taxonomists for standard genome sequencing and annotation.</title>
        <authorList>
            <consortium name="The Broad Institute Genomics Platform"/>
            <consortium name="The Broad Institute Genome Sequencing Center for Infectious Disease"/>
            <person name="Wu L."/>
            <person name="Ma J."/>
        </authorList>
    </citation>
    <scope>NUCLEOTIDE SEQUENCE [LARGE SCALE GENOMIC DNA]</scope>
    <source>
        <strain evidence="7">NBRC 15640</strain>
    </source>
</reference>
<dbReference type="GO" id="GO:0046872">
    <property type="term" value="F:metal ion binding"/>
    <property type="evidence" value="ECO:0007669"/>
    <property type="project" value="UniProtKB-KW"/>
</dbReference>
<evidence type="ECO:0000313" key="7">
    <source>
        <dbReference type="Proteomes" id="UP001156690"/>
    </source>
</evidence>
<dbReference type="EMBL" id="BSNX01000066">
    <property type="protein sequence ID" value="GLQ74876.1"/>
    <property type="molecule type" value="Genomic_DNA"/>
</dbReference>
<dbReference type="AlphaFoldDB" id="A0AAV5NW43"/>
<dbReference type="InterPro" id="IPR024087">
    <property type="entry name" value="Creatininase-like_sf"/>
</dbReference>
<gene>
    <name evidence="6" type="ORF">GCM10007932_42380</name>
</gene>
<keyword evidence="3" id="KW-0378">Hydrolase</keyword>